<keyword evidence="2" id="KW-1185">Reference proteome</keyword>
<protein>
    <submittedName>
        <fullName evidence="1">Uncharacterized protein</fullName>
    </submittedName>
</protein>
<dbReference type="EMBL" id="DF846523">
    <property type="protein sequence ID" value="GAT50620.1"/>
    <property type="molecule type" value="Genomic_DNA"/>
</dbReference>
<proteinExistence type="predicted"/>
<evidence type="ECO:0000313" key="2">
    <source>
        <dbReference type="Proteomes" id="UP000815677"/>
    </source>
</evidence>
<gene>
    <name evidence="1" type="ORF">MCHLO_07841</name>
</gene>
<evidence type="ECO:0000313" key="1">
    <source>
        <dbReference type="EMBL" id="GAT50620.1"/>
    </source>
</evidence>
<organism evidence="1 2">
    <name type="scientific">Mycena chlorophos</name>
    <name type="common">Agaric fungus</name>
    <name type="synonym">Agaricus chlorophos</name>
    <dbReference type="NCBI Taxonomy" id="658473"/>
    <lineage>
        <taxon>Eukaryota</taxon>
        <taxon>Fungi</taxon>
        <taxon>Dikarya</taxon>
        <taxon>Basidiomycota</taxon>
        <taxon>Agaricomycotina</taxon>
        <taxon>Agaricomycetes</taxon>
        <taxon>Agaricomycetidae</taxon>
        <taxon>Agaricales</taxon>
        <taxon>Marasmiineae</taxon>
        <taxon>Mycenaceae</taxon>
        <taxon>Mycena</taxon>
    </lineage>
</organism>
<reference evidence="1" key="1">
    <citation type="submission" date="2014-09" db="EMBL/GenBank/DDBJ databases">
        <title>Genome sequence of the luminous mushroom Mycena chlorophos for searching fungal bioluminescence genes.</title>
        <authorList>
            <person name="Tanaka Y."/>
            <person name="Kasuga D."/>
            <person name="Oba Y."/>
            <person name="Hase S."/>
            <person name="Sato K."/>
            <person name="Oba Y."/>
            <person name="Sakakibara Y."/>
        </authorList>
    </citation>
    <scope>NUCLEOTIDE SEQUENCE</scope>
</reference>
<sequence>MDAATVQLQPAVYHQNKNVERSMASHPVNGKHRVLKGQHQRPEVGYRQLMSSIGGVGGHGGQAVKGDNGEGGMGGLGKGGRVPIGNVTLFDEIIGGHGGTGGEGFAKGGIGGVGEAPELINALIVQPNPAAGAAYLSIEDFCKLYRLSKAISKKLQEEGYEWTAALFQVSEHTLNEMFKGGQVAEIKRALGEYEASNLVTKQTVTVTTAKLRV</sequence>
<accession>A0ABQ0LHQ1</accession>
<dbReference type="Proteomes" id="UP000815677">
    <property type="component" value="Unassembled WGS sequence"/>
</dbReference>
<name>A0ABQ0LHQ1_MYCCL</name>